<name>A0A085MVY9_9BILA</name>
<evidence type="ECO:0000313" key="1">
    <source>
        <dbReference type="EMBL" id="KFD61385.1"/>
    </source>
</evidence>
<dbReference type="AlphaFoldDB" id="A0A085MVY9"/>
<protein>
    <submittedName>
        <fullName evidence="1">Uncharacterized protein</fullName>
    </submittedName>
</protein>
<accession>A0A085MVY9</accession>
<reference evidence="1" key="1">
    <citation type="journal article" date="2014" name="Nat. Genet.">
        <title>Genome and transcriptome of the porcine whipworm Trichuris suis.</title>
        <authorList>
            <person name="Jex A.R."/>
            <person name="Nejsum P."/>
            <person name="Schwarz E.M."/>
            <person name="Hu L."/>
            <person name="Young N.D."/>
            <person name="Hall R.S."/>
            <person name="Korhonen P.K."/>
            <person name="Liao S."/>
            <person name="Thamsborg S."/>
            <person name="Xia J."/>
            <person name="Xu P."/>
            <person name="Wang S."/>
            <person name="Scheerlinck J.P."/>
            <person name="Hofmann A."/>
            <person name="Sternberg P.W."/>
            <person name="Wang J."/>
            <person name="Gasser R.B."/>
        </authorList>
    </citation>
    <scope>NUCLEOTIDE SEQUENCE [LARGE SCALE GENOMIC DNA]</scope>
    <source>
        <strain evidence="1">DCEP-RM93F</strain>
    </source>
</reference>
<sequence length="139" mass="15690">MTAARLQPNCTIQSFTKTTENVSQTRAEAVAFNRWPETSAHPTKAIAHAKATASARVRDALDSFCKDLCEKWKYCAISAVSEQLSCSNDLHYRVLPTTERCRRTFSLSTIGSNMKDQLYDSFNRKESSANKDFVRRSTL</sequence>
<gene>
    <name evidence="1" type="ORF">M514_26440</name>
</gene>
<proteinExistence type="predicted"/>
<dbReference type="Proteomes" id="UP000030758">
    <property type="component" value="Unassembled WGS sequence"/>
</dbReference>
<dbReference type="EMBL" id="KL367625">
    <property type="protein sequence ID" value="KFD61385.1"/>
    <property type="molecule type" value="Genomic_DNA"/>
</dbReference>
<organism evidence="1">
    <name type="scientific">Trichuris suis</name>
    <name type="common">pig whipworm</name>
    <dbReference type="NCBI Taxonomy" id="68888"/>
    <lineage>
        <taxon>Eukaryota</taxon>
        <taxon>Metazoa</taxon>
        <taxon>Ecdysozoa</taxon>
        <taxon>Nematoda</taxon>
        <taxon>Enoplea</taxon>
        <taxon>Dorylaimia</taxon>
        <taxon>Trichinellida</taxon>
        <taxon>Trichuridae</taxon>
        <taxon>Trichuris</taxon>
    </lineage>
</organism>